<organism evidence="2 3">
    <name type="scientific">Extremus antarcticus</name>
    <dbReference type="NCBI Taxonomy" id="702011"/>
    <lineage>
        <taxon>Eukaryota</taxon>
        <taxon>Fungi</taxon>
        <taxon>Dikarya</taxon>
        <taxon>Ascomycota</taxon>
        <taxon>Pezizomycotina</taxon>
        <taxon>Dothideomycetes</taxon>
        <taxon>Dothideomycetidae</taxon>
        <taxon>Mycosphaerellales</taxon>
        <taxon>Extremaceae</taxon>
        <taxon>Extremus</taxon>
    </lineage>
</organism>
<dbReference type="AlphaFoldDB" id="A0AAJ0G441"/>
<sequence length="396" mass="45028">MDLVTSLGNLTLDNSHDILPDSLPFLSSTHCPFSRAQLNGVDDFLHRLFDARSEGFNDEIWVKSRDATLSRPQRTTNILERSDKTSVAAMLSRHLWWEGENDEEDNLVSWTSSFLFVLQYAFYRKRYHGTDFKTMFICTVDTRQLPADVYVRDMDLINAHSPLNSRLSDLQRIRLGPHYFGEFLSQGALRIEGHCSIVSMQDILDAGLFRLRPEFEGFETRPPTWANEVVRLRRTDASADEITRLDCGHVEIAEHIGHLFGARFKWPVVLACLALKPWDELETHLMDALTQPAFAEIKQLAISSSKIKVVASAGLPEVLRVEEIAQTISTNLLLDRALKETQLAKNKLKYVLAVLAEEGFTRKLSTNRVRESKTVILRDLEDIVECVLAVQEVASE</sequence>
<reference evidence="2" key="1">
    <citation type="submission" date="2023-04" db="EMBL/GenBank/DDBJ databases">
        <title>Black Yeasts Isolated from many extreme environments.</title>
        <authorList>
            <person name="Coleine C."/>
            <person name="Stajich J.E."/>
            <person name="Selbmann L."/>
        </authorList>
    </citation>
    <scope>NUCLEOTIDE SEQUENCE</scope>
    <source>
        <strain evidence="2">CCFEE 5312</strain>
    </source>
</reference>
<evidence type="ECO:0000313" key="2">
    <source>
        <dbReference type="EMBL" id="KAK3045561.1"/>
    </source>
</evidence>
<accession>A0AAJ0G441</accession>
<name>A0AAJ0G441_9PEZI</name>
<keyword evidence="3" id="KW-1185">Reference proteome</keyword>
<comment type="caution">
    <text evidence="2">The sequence shown here is derived from an EMBL/GenBank/DDBJ whole genome shotgun (WGS) entry which is preliminary data.</text>
</comment>
<evidence type="ECO:0000313" key="3">
    <source>
        <dbReference type="Proteomes" id="UP001271007"/>
    </source>
</evidence>
<evidence type="ECO:0000259" key="1">
    <source>
        <dbReference type="Pfam" id="PF24494"/>
    </source>
</evidence>
<dbReference type="EMBL" id="JAWDJX010000199">
    <property type="protein sequence ID" value="KAK3045561.1"/>
    <property type="molecule type" value="Genomic_DNA"/>
</dbReference>
<protein>
    <recommendedName>
        <fullName evidence="1">DUF7587 domain-containing protein</fullName>
    </recommendedName>
</protein>
<proteinExistence type="predicted"/>
<feature type="domain" description="DUF7587" evidence="1">
    <location>
        <begin position="42"/>
        <end position="157"/>
    </location>
</feature>
<dbReference type="Pfam" id="PF24494">
    <property type="entry name" value="DUF7587"/>
    <property type="match status" value="1"/>
</dbReference>
<dbReference type="Proteomes" id="UP001271007">
    <property type="component" value="Unassembled WGS sequence"/>
</dbReference>
<dbReference type="InterPro" id="IPR056009">
    <property type="entry name" value="DUF7587"/>
</dbReference>
<gene>
    <name evidence="2" type="ORF">LTR09_012866</name>
</gene>